<dbReference type="AlphaFoldDB" id="A8NNZ3"/>
<dbReference type="InParanoid" id="A8NNZ3"/>
<evidence type="ECO:0000313" key="2">
    <source>
        <dbReference type="EMBL" id="EAU86576.2"/>
    </source>
</evidence>
<dbReference type="EMBL" id="AACS02000012">
    <property type="protein sequence ID" value="EAU86576.2"/>
    <property type="molecule type" value="Genomic_DNA"/>
</dbReference>
<protein>
    <submittedName>
        <fullName evidence="2">Uncharacterized protein</fullName>
    </submittedName>
</protein>
<dbReference type="HOGENOM" id="CLU_514832_0_0_1"/>
<organism evidence="2 3">
    <name type="scientific">Coprinopsis cinerea (strain Okayama-7 / 130 / ATCC MYA-4618 / FGSC 9003)</name>
    <name type="common">Inky cap fungus</name>
    <name type="synonym">Hormographiella aspergillata</name>
    <dbReference type="NCBI Taxonomy" id="240176"/>
    <lineage>
        <taxon>Eukaryota</taxon>
        <taxon>Fungi</taxon>
        <taxon>Dikarya</taxon>
        <taxon>Basidiomycota</taxon>
        <taxon>Agaricomycotina</taxon>
        <taxon>Agaricomycetes</taxon>
        <taxon>Agaricomycetidae</taxon>
        <taxon>Agaricales</taxon>
        <taxon>Agaricineae</taxon>
        <taxon>Psathyrellaceae</taxon>
        <taxon>Coprinopsis</taxon>
    </lineage>
</organism>
<feature type="compositionally biased region" description="Basic and acidic residues" evidence="1">
    <location>
        <begin position="141"/>
        <end position="160"/>
    </location>
</feature>
<dbReference type="GeneID" id="6011757"/>
<keyword evidence="3" id="KW-1185">Reference proteome</keyword>
<gene>
    <name evidence="2" type="ORF">CC1G_07772</name>
</gene>
<dbReference type="KEGG" id="cci:CC1G_07772"/>
<dbReference type="VEuPathDB" id="FungiDB:CC1G_07772"/>
<dbReference type="RefSeq" id="XP_001835229.2">
    <property type="nucleotide sequence ID" value="XM_001835177.2"/>
</dbReference>
<evidence type="ECO:0000313" key="3">
    <source>
        <dbReference type="Proteomes" id="UP000001861"/>
    </source>
</evidence>
<accession>A8NNZ3</accession>
<dbReference type="STRING" id="240176.A8NNZ3"/>
<sequence>MATRRSARISTGGKPPSVEVADILADHFITHETNTFRKKKNISPPVVPSDSEDDLPLTQPDFGSSRGKESATSKSTRGRGGKSSVPRGRKRGVIVSDDEAAVVDGDARTVKRKKSDRDGDDDGHSGVDDGAVEAIDGTANDDVRRGEDKGGEGGGEREKEDVELEGEVASVALGSADPTEQQDVPEDDVRAYTFESVTEVVKGTKVRRVVRLPTIDCCDDEALLDHALVKQGIYKDLPHLAPVYARSWATKNRGEEVDEDGNPILNALDVEAWIANHPTLKRSFLYKAFGFRRSRRYAAPARCDPRDFAAKHWSSKYDRSDGKSVTLESWDVVWGHDMSQALFVSFVAVNQSFVLSARYPSDGGGVIYRCVTGLGQKGDIERTLCFFPMVLDMEGITLQMDGERVITYQSKTKPFNEPRATASPMKGRLITSSYSSPRKKAYNTSAVPSFAPLAWDVPIPVWDARGVKDFDFDDINRSISRCKPFEEEIPFGSFAMVTYTATASRADDGPWRLYFYIRNAVLFSVKEEN</sequence>
<feature type="region of interest" description="Disordered" evidence="1">
    <location>
        <begin position="33"/>
        <end position="163"/>
    </location>
</feature>
<dbReference type="Proteomes" id="UP000001861">
    <property type="component" value="Unassembled WGS sequence"/>
</dbReference>
<dbReference type="OrthoDB" id="3115539at2759"/>
<name>A8NNZ3_COPC7</name>
<reference evidence="2 3" key="1">
    <citation type="journal article" date="2010" name="Proc. Natl. Acad. Sci. U.S.A.">
        <title>Insights into evolution of multicellular fungi from the assembled chromosomes of the mushroom Coprinopsis cinerea (Coprinus cinereus).</title>
        <authorList>
            <person name="Stajich J.E."/>
            <person name="Wilke S.K."/>
            <person name="Ahren D."/>
            <person name="Au C.H."/>
            <person name="Birren B.W."/>
            <person name="Borodovsky M."/>
            <person name="Burns C."/>
            <person name="Canback B."/>
            <person name="Casselton L.A."/>
            <person name="Cheng C.K."/>
            <person name="Deng J."/>
            <person name="Dietrich F.S."/>
            <person name="Fargo D.C."/>
            <person name="Farman M.L."/>
            <person name="Gathman A.C."/>
            <person name="Goldberg J."/>
            <person name="Guigo R."/>
            <person name="Hoegger P.J."/>
            <person name="Hooker J.B."/>
            <person name="Huggins A."/>
            <person name="James T.Y."/>
            <person name="Kamada T."/>
            <person name="Kilaru S."/>
            <person name="Kodira C."/>
            <person name="Kues U."/>
            <person name="Kupfer D."/>
            <person name="Kwan H.S."/>
            <person name="Lomsadze A."/>
            <person name="Li W."/>
            <person name="Lilly W.W."/>
            <person name="Ma L.J."/>
            <person name="Mackey A.J."/>
            <person name="Manning G."/>
            <person name="Martin F."/>
            <person name="Muraguchi H."/>
            <person name="Natvig D.O."/>
            <person name="Palmerini H."/>
            <person name="Ramesh M.A."/>
            <person name="Rehmeyer C.J."/>
            <person name="Roe B.A."/>
            <person name="Shenoy N."/>
            <person name="Stanke M."/>
            <person name="Ter-Hovhannisyan V."/>
            <person name="Tunlid A."/>
            <person name="Velagapudi R."/>
            <person name="Vision T.J."/>
            <person name="Zeng Q."/>
            <person name="Zolan M.E."/>
            <person name="Pukkila P.J."/>
        </authorList>
    </citation>
    <scope>NUCLEOTIDE SEQUENCE [LARGE SCALE GENOMIC DNA]</scope>
    <source>
        <strain evidence="3">Okayama-7 / 130 / ATCC MYA-4618 / FGSC 9003</strain>
    </source>
</reference>
<comment type="caution">
    <text evidence="2">The sequence shown here is derived from an EMBL/GenBank/DDBJ whole genome shotgun (WGS) entry which is preliminary data.</text>
</comment>
<evidence type="ECO:0000256" key="1">
    <source>
        <dbReference type="SAM" id="MobiDB-lite"/>
    </source>
</evidence>
<proteinExistence type="predicted"/>